<dbReference type="EC" id="2.7.1.95" evidence="9"/>
<proteinExistence type="inferred from homology"/>
<accession>A0ABT9TZ03</accession>
<dbReference type="Gene3D" id="3.90.1200.10">
    <property type="match status" value="1"/>
</dbReference>
<evidence type="ECO:0000256" key="7">
    <source>
        <dbReference type="PIRNR" id="PIRNR000706"/>
    </source>
</evidence>
<keyword evidence="4 7" id="KW-0418">Kinase</keyword>
<reference evidence="9 10" key="1">
    <citation type="submission" date="2023-07" db="EMBL/GenBank/DDBJ databases">
        <title>Sorghum-associated microbial communities from plants grown in Nebraska, USA.</title>
        <authorList>
            <person name="Schachtman D."/>
        </authorList>
    </citation>
    <scope>NUCLEOTIDE SEQUENCE [LARGE SCALE GENOMIC DNA]</scope>
    <source>
        <strain evidence="9 10">CC482</strain>
    </source>
</reference>
<evidence type="ECO:0000256" key="3">
    <source>
        <dbReference type="ARBA" id="ARBA00022741"/>
    </source>
</evidence>
<keyword evidence="2 7" id="KW-0808">Transferase</keyword>
<evidence type="ECO:0000259" key="8">
    <source>
        <dbReference type="Pfam" id="PF01636"/>
    </source>
</evidence>
<dbReference type="PANTHER" id="PTHR21310:SF41">
    <property type="entry name" value="3'-PHOSPHOTRANSFERASE, PUTATIVE-RELATED"/>
    <property type="match status" value="1"/>
</dbReference>
<dbReference type="InterPro" id="IPR051678">
    <property type="entry name" value="AGP_Transferase"/>
</dbReference>
<keyword evidence="3 7" id="KW-0547">Nucleotide-binding</keyword>
<dbReference type="GO" id="GO:0008910">
    <property type="term" value="F:kanamycin kinase activity"/>
    <property type="evidence" value="ECO:0007669"/>
    <property type="project" value="UniProtKB-EC"/>
</dbReference>
<dbReference type="InterPro" id="IPR002575">
    <property type="entry name" value="Aminoglycoside_PTrfase"/>
</dbReference>
<dbReference type="CDD" id="cd05150">
    <property type="entry name" value="APH"/>
    <property type="match status" value="1"/>
</dbReference>
<dbReference type="Gene3D" id="3.30.200.20">
    <property type="entry name" value="Phosphorylase Kinase, domain 1"/>
    <property type="match status" value="1"/>
</dbReference>
<dbReference type="InterPro" id="IPR011009">
    <property type="entry name" value="Kinase-like_dom_sf"/>
</dbReference>
<evidence type="ECO:0000256" key="6">
    <source>
        <dbReference type="ARBA" id="ARBA00023251"/>
    </source>
</evidence>
<dbReference type="Proteomes" id="UP001229346">
    <property type="component" value="Unassembled WGS sequence"/>
</dbReference>
<keyword evidence="5 7" id="KW-0067">ATP-binding</keyword>
<dbReference type="PIRSF" id="PIRSF000706">
    <property type="entry name" value="Kanamycin_kin"/>
    <property type="match status" value="1"/>
</dbReference>
<evidence type="ECO:0000256" key="2">
    <source>
        <dbReference type="ARBA" id="ARBA00022679"/>
    </source>
</evidence>
<dbReference type="RefSeq" id="WP_307203491.1">
    <property type="nucleotide sequence ID" value="NZ_JAUSSU010000004.1"/>
</dbReference>
<keyword evidence="6 7" id="KW-0046">Antibiotic resistance</keyword>
<feature type="domain" description="Aminoglycoside phosphotransferase" evidence="8">
    <location>
        <begin position="31"/>
        <end position="251"/>
    </location>
</feature>
<keyword evidence="10" id="KW-1185">Reference proteome</keyword>
<evidence type="ECO:0000256" key="5">
    <source>
        <dbReference type="ARBA" id="ARBA00022840"/>
    </source>
</evidence>
<evidence type="ECO:0000256" key="1">
    <source>
        <dbReference type="ARBA" id="ARBA00006219"/>
    </source>
</evidence>
<dbReference type="SUPFAM" id="SSF56112">
    <property type="entry name" value="Protein kinase-like (PK-like)"/>
    <property type="match status" value="1"/>
</dbReference>
<dbReference type="EMBL" id="JAUSSU010000004">
    <property type="protein sequence ID" value="MDQ0112581.1"/>
    <property type="molecule type" value="Genomic_DNA"/>
</dbReference>
<protein>
    <submittedName>
        <fullName evidence="9">Kanamycin kinase</fullName>
        <ecNumber evidence="9">2.7.1.95</ecNumber>
    </submittedName>
</protein>
<evidence type="ECO:0000256" key="4">
    <source>
        <dbReference type="ARBA" id="ARBA00022777"/>
    </source>
</evidence>
<comment type="similarity">
    <text evidence="1 7">Belongs to the aminoglycoside phosphotransferase family.</text>
</comment>
<dbReference type="PANTHER" id="PTHR21310">
    <property type="entry name" value="AMINOGLYCOSIDE PHOSPHOTRANSFERASE-RELATED-RELATED"/>
    <property type="match status" value="1"/>
</dbReference>
<sequence length="270" mass="31167">MLDIGLLPLSIRRYAEGNDVSALKLKRRCSVYRITSSDSTYCLKIAHARERLQREARMLQFLAGDGLAPQPICFEPDGEREYLLMEIVPGHDAADNRYMADPAKLCDTYAESLTLLHSLKTKDCPMQNRLEDMVQRAEENFRNGHCDRSLLRYLDCADPVAAFDELTAIFRYVGWDREVVIHGDYCLPNVMFHHWRLSGIIDVGYGGVGDPHYDLFWGMWSLQFNLGDVRWMHRFLDVYGRHLIDPDKLRLCGLISAFNGFRGQDYYTAE</sequence>
<dbReference type="Pfam" id="PF01636">
    <property type="entry name" value="APH"/>
    <property type="match status" value="1"/>
</dbReference>
<evidence type="ECO:0000313" key="9">
    <source>
        <dbReference type="EMBL" id="MDQ0112581.1"/>
    </source>
</evidence>
<name>A0ABT9TZ03_PAEHA</name>
<dbReference type="InterPro" id="IPR024165">
    <property type="entry name" value="Kan/Strep_kinase"/>
</dbReference>
<evidence type="ECO:0000313" key="10">
    <source>
        <dbReference type="Proteomes" id="UP001229346"/>
    </source>
</evidence>
<comment type="caution">
    <text evidence="9">The sequence shown here is derived from an EMBL/GenBank/DDBJ whole genome shotgun (WGS) entry which is preliminary data.</text>
</comment>
<organism evidence="9 10">
    <name type="scientific">Paenibacillus harenae</name>
    <dbReference type="NCBI Taxonomy" id="306543"/>
    <lineage>
        <taxon>Bacteria</taxon>
        <taxon>Bacillati</taxon>
        <taxon>Bacillota</taxon>
        <taxon>Bacilli</taxon>
        <taxon>Bacillales</taxon>
        <taxon>Paenibacillaceae</taxon>
        <taxon>Paenibacillus</taxon>
    </lineage>
</organism>
<gene>
    <name evidence="9" type="ORF">J2T15_002016</name>
</gene>